<dbReference type="Proteomes" id="UP001157134">
    <property type="component" value="Unassembled WGS sequence"/>
</dbReference>
<dbReference type="InterPro" id="IPR003644">
    <property type="entry name" value="Calx_beta"/>
</dbReference>
<dbReference type="InterPro" id="IPR027589">
    <property type="entry name" value="Choice_anch_B"/>
</dbReference>
<keyword evidence="1" id="KW-0732">Signal</keyword>
<dbReference type="Pfam" id="PF08309">
    <property type="entry name" value="LVIVD"/>
    <property type="match status" value="2"/>
</dbReference>
<evidence type="ECO:0000313" key="6">
    <source>
        <dbReference type="Proteomes" id="UP001157134"/>
    </source>
</evidence>
<evidence type="ECO:0000313" key="5">
    <source>
        <dbReference type="EMBL" id="GLX85745.1"/>
    </source>
</evidence>
<dbReference type="InterPro" id="IPR007110">
    <property type="entry name" value="Ig-like_dom"/>
</dbReference>
<dbReference type="NCBIfam" id="TIGR04312">
    <property type="entry name" value="choice_anch_B"/>
    <property type="match status" value="1"/>
</dbReference>
<proteinExistence type="predicted"/>
<reference evidence="5 6" key="1">
    <citation type="submission" date="2023-03" db="EMBL/GenBank/DDBJ databases">
        <title>Thalassotalea loyana LMG 22536T draft genome sequence.</title>
        <authorList>
            <person name="Sawabe T."/>
        </authorList>
    </citation>
    <scope>NUCLEOTIDE SEQUENCE [LARGE SCALE GENOMIC DNA]</scope>
    <source>
        <strain evidence="5 6">LMG 22536</strain>
    </source>
</reference>
<accession>A0ABQ6HDZ9</accession>
<dbReference type="InterPro" id="IPR038081">
    <property type="entry name" value="CalX-like_sf"/>
</dbReference>
<dbReference type="Pfam" id="PF03160">
    <property type="entry name" value="Calx-beta"/>
    <property type="match status" value="2"/>
</dbReference>
<protein>
    <recommendedName>
        <fullName evidence="4">Ig-like domain-containing protein</fullName>
    </recommendedName>
</protein>
<dbReference type="EMBL" id="BSSV01000004">
    <property type="protein sequence ID" value="GLX85745.1"/>
    <property type="molecule type" value="Genomic_DNA"/>
</dbReference>
<dbReference type="PANTHER" id="PTHR38787">
    <property type="entry name" value="REGULATORY P DOMAIN-CONTAINING PROTEIN"/>
    <property type="match status" value="1"/>
</dbReference>
<sequence>MRYSLLTIVGSLGLCFASNVYSHSEHDKARFVSPSGKDTGQCENVFRPCKSIAYAVKQANKGDRVLLSAGQYSVSSSEDLFYLKSTIVPILGGYNRFDHFQSQSPDTNITTLVNVPKEMSKALRNQGFRVLNDGKATQIDSALTKKLADYQKLSQAQHNMACENGQADMFACNNIDLLAHFPLSQMSSSPAAGTDIWGHVDLNNQREYAIMAVENGTVIVDVTDPTSPVEVGTIEGVSSGWRDVKVYQYFDQDLKVWQAYAYVTTEGSRSGQTDFVSIIDLNALPHSVSLVENNNVVRVAHNVYISNVDYGLNIALPEQEASLQIVGANERAGAFQSYSLDNPKTLIESQNTFFGNGYTHDGTSITVSDERAQSHCGVSEGSCTIFVDFNENEMKLWNISNFEQSQLLSSISYSDVTADNQYIHSGWGTDDQQYVLLHDEFDEYRGGLNTTVRIFSIEDLSAPVQVGQWTGPTPAIDHNGYVRGNRYYMSNYTRGLTILDITDPTQPNEVGFFDTYPPSNNASFNGAWGVYPFLPSGNILVSDINSGLYILRDNAKDSDVGRFSFDSTSINTEQGSNLLLSVNRDGADLTNATSVSYQVFSGSAEIGNDFTLANGQLDWAANDNAPQTISIEIAPQTDANELQEAFYIRLFNPTQGATLGQHSYTRVNIAGKLDTGAASFSEANLEVAEQSGEITLTVNRVGNTANELSVTYATIANTANESSDFEVTSGTLTWADGDNAPQTIQLGIVDDENEEESEQFSVQLTAVGDGRLGANQAINITIADNDLNTAPTITLSENFQVNTGQGVTLNASVNDAEGDSMTFLWEQTGGETVTLTNATTTSATFTAPNAAGTLTFSFTATDFREASSSQSVQVSVVAPPAPTPTTSSSSGGGVIFSLLLLLIPCSLIKRKR</sequence>
<name>A0ABQ6HDZ9_9GAMM</name>
<dbReference type="InterPro" id="IPR013211">
    <property type="entry name" value="LVIVD"/>
</dbReference>
<dbReference type="InterPro" id="IPR013783">
    <property type="entry name" value="Ig-like_fold"/>
</dbReference>
<dbReference type="Gene3D" id="2.60.40.10">
    <property type="entry name" value="Immunoglobulins"/>
    <property type="match status" value="1"/>
</dbReference>
<organism evidence="5 6">
    <name type="scientific">Thalassotalea loyana</name>
    <dbReference type="NCBI Taxonomy" id="280483"/>
    <lineage>
        <taxon>Bacteria</taxon>
        <taxon>Pseudomonadati</taxon>
        <taxon>Pseudomonadota</taxon>
        <taxon>Gammaproteobacteria</taxon>
        <taxon>Alteromonadales</taxon>
        <taxon>Colwelliaceae</taxon>
        <taxon>Thalassotalea</taxon>
    </lineage>
</organism>
<dbReference type="SUPFAM" id="SSF141072">
    <property type="entry name" value="CalX-like"/>
    <property type="match status" value="2"/>
</dbReference>
<dbReference type="SMART" id="SM00237">
    <property type="entry name" value="Calx_beta"/>
    <property type="match status" value="2"/>
</dbReference>
<evidence type="ECO:0000256" key="2">
    <source>
        <dbReference type="ARBA" id="ARBA00022737"/>
    </source>
</evidence>
<dbReference type="PANTHER" id="PTHR38787:SF3">
    <property type="entry name" value="REGULATORY P DOMAIN-CONTAINING PROTEIN"/>
    <property type="match status" value="1"/>
</dbReference>
<dbReference type="PROSITE" id="PS50835">
    <property type="entry name" value="IG_LIKE"/>
    <property type="match status" value="1"/>
</dbReference>
<evidence type="ECO:0000256" key="3">
    <source>
        <dbReference type="ARBA" id="ARBA00022837"/>
    </source>
</evidence>
<gene>
    <name evidence="5" type="ORF">tloyanaT_19970</name>
</gene>
<keyword evidence="6" id="KW-1185">Reference proteome</keyword>
<dbReference type="Gene3D" id="2.60.40.2030">
    <property type="match status" value="2"/>
</dbReference>
<keyword evidence="3" id="KW-0106">Calcium</keyword>
<evidence type="ECO:0000259" key="4">
    <source>
        <dbReference type="PROSITE" id="PS50835"/>
    </source>
</evidence>
<dbReference type="RefSeq" id="WP_284298154.1">
    <property type="nucleotide sequence ID" value="NZ_BSSV01000004.1"/>
</dbReference>
<keyword evidence="2" id="KW-0677">Repeat</keyword>
<comment type="caution">
    <text evidence="5">The sequence shown here is derived from an EMBL/GenBank/DDBJ whole genome shotgun (WGS) entry which is preliminary data.</text>
</comment>
<dbReference type="Pfam" id="PF22352">
    <property type="entry name" value="K319L-like_PKD"/>
    <property type="match status" value="1"/>
</dbReference>
<feature type="domain" description="Ig-like" evidence="4">
    <location>
        <begin position="791"/>
        <end position="875"/>
    </location>
</feature>
<evidence type="ECO:0000256" key="1">
    <source>
        <dbReference type="ARBA" id="ARBA00022729"/>
    </source>
</evidence>